<dbReference type="OrthoDB" id="10499273at2759"/>
<dbReference type="AlphaFoldDB" id="A0A8X6FJ89"/>
<evidence type="ECO:0000313" key="3">
    <source>
        <dbReference type="Proteomes" id="UP000887116"/>
    </source>
</evidence>
<comment type="caution">
    <text evidence="2">The sequence shown here is derived from an EMBL/GenBank/DDBJ whole genome shotgun (WGS) entry which is preliminary data.</text>
</comment>
<sequence length="252" mass="27594">MAELANTPHNEPENEREDYNYIMLPRITNARWREGIYSVVGVNVQKTDEKYIYERDLLSDDEELESFASKHLFNLQMEYIKEENRLFEEKFVALEDAMEERREARRKKGTGGAGVGDSSEGTGVLGLEILLKRKPAVLGKTGGAGVGDSSTRKIGLRSKKISGAGVGDSSTRKISWLEILLKKSCDGVGDSSTRKISGDGVGDSSTRKISGDGVGDSSTRKISGDGVEDSLLPQTPRKFTRSEAKKVLEGKS</sequence>
<evidence type="ECO:0000313" key="2">
    <source>
        <dbReference type="EMBL" id="GFQ81236.1"/>
    </source>
</evidence>
<protein>
    <submittedName>
        <fullName evidence="2">Circumsporozoite protein</fullName>
    </submittedName>
</protein>
<accession>A0A8X6FJ89</accession>
<gene>
    <name evidence="2" type="primary">NCL1_08662</name>
    <name evidence="2" type="ORF">TNCT_715161</name>
</gene>
<organism evidence="2 3">
    <name type="scientific">Trichonephila clavata</name>
    <name type="common">Joro spider</name>
    <name type="synonym">Nephila clavata</name>
    <dbReference type="NCBI Taxonomy" id="2740835"/>
    <lineage>
        <taxon>Eukaryota</taxon>
        <taxon>Metazoa</taxon>
        <taxon>Ecdysozoa</taxon>
        <taxon>Arthropoda</taxon>
        <taxon>Chelicerata</taxon>
        <taxon>Arachnida</taxon>
        <taxon>Araneae</taxon>
        <taxon>Araneomorphae</taxon>
        <taxon>Entelegynae</taxon>
        <taxon>Araneoidea</taxon>
        <taxon>Nephilidae</taxon>
        <taxon>Trichonephila</taxon>
    </lineage>
</organism>
<dbReference type="EMBL" id="BMAO01032304">
    <property type="protein sequence ID" value="GFQ81236.1"/>
    <property type="molecule type" value="Genomic_DNA"/>
</dbReference>
<feature type="region of interest" description="Disordered" evidence="1">
    <location>
        <begin position="186"/>
        <end position="252"/>
    </location>
</feature>
<evidence type="ECO:0000256" key="1">
    <source>
        <dbReference type="SAM" id="MobiDB-lite"/>
    </source>
</evidence>
<feature type="compositionally biased region" description="Basic and acidic residues" evidence="1">
    <location>
        <begin position="240"/>
        <end position="252"/>
    </location>
</feature>
<name>A0A8X6FJ89_TRICU</name>
<keyword evidence="3" id="KW-1185">Reference proteome</keyword>
<reference evidence="2" key="1">
    <citation type="submission" date="2020-07" db="EMBL/GenBank/DDBJ databases">
        <title>Multicomponent nature underlies the extraordinary mechanical properties of spider dragline silk.</title>
        <authorList>
            <person name="Kono N."/>
            <person name="Nakamura H."/>
            <person name="Mori M."/>
            <person name="Yoshida Y."/>
            <person name="Ohtoshi R."/>
            <person name="Malay A.D."/>
            <person name="Moran D.A.P."/>
            <person name="Tomita M."/>
            <person name="Numata K."/>
            <person name="Arakawa K."/>
        </authorList>
    </citation>
    <scope>NUCLEOTIDE SEQUENCE</scope>
</reference>
<proteinExistence type="predicted"/>
<dbReference type="Proteomes" id="UP000887116">
    <property type="component" value="Unassembled WGS sequence"/>
</dbReference>